<evidence type="ECO:0000256" key="3">
    <source>
        <dbReference type="ARBA" id="ARBA00008184"/>
    </source>
</evidence>
<dbReference type="HAMAP" id="MF_00148">
    <property type="entry name" value="UDG"/>
    <property type="match status" value="1"/>
</dbReference>
<dbReference type="PROSITE" id="PS00130">
    <property type="entry name" value="U_DNA_GLYCOSYLASE"/>
    <property type="match status" value="1"/>
</dbReference>
<keyword evidence="7 9" id="KW-0378">Hydrolase</keyword>
<dbReference type="SUPFAM" id="SSF52141">
    <property type="entry name" value="Uracil-DNA glycosylase-like"/>
    <property type="match status" value="1"/>
</dbReference>
<comment type="catalytic activity">
    <reaction evidence="1 9 11">
        <text>Hydrolyzes single-stranded DNA or mismatched double-stranded DNA and polynucleotides, releasing free uracil.</text>
        <dbReference type="EC" id="3.2.2.27"/>
    </reaction>
</comment>
<evidence type="ECO:0000256" key="2">
    <source>
        <dbReference type="ARBA" id="ARBA00002631"/>
    </source>
</evidence>
<dbReference type="NCBIfam" id="NF003589">
    <property type="entry name" value="PRK05254.1-2"/>
    <property type="match status" value="1"/>
</dbReference>
<evidence type="ECO:0000256" key="4">
    <source>
        <dbReference type="ARBA" id="ARBA00012030"/>
    </source>
</evidence>
<dbReference type="SMART" id="SM00986">
    <property type="entry name" value="UDG"/>
    <property type="match status" value="1"/>
</dbReference>
<comment type="caution">
    <text evidence="13">The sequence shown here is derived from an EMBL/GenBank/DDBJ whole genome shotgun (WGS) entry which is preliminary data.</text>
</comment>
<evidence type="ECO:0000256" key="7">
    <source>
        <dbReference type="ARBA" id="ARBA00022801"/>
    </source>
</evidence>
<dbReference type="Pfam" id="PF03167">
    <property type="entry name" value="UDG"/>
    <property type="match status" value="1"/>
</dbReference>
<reference evidence="13 14" key="1">
    <citation type="journal article" date="2017" name="Front. Microbiol.">
        <title>Comparative Genomic Analysis of the Class Epsilonproteobacteria and Proposed Reclassification to Epsilonbacteraeota (phyl. nov.).</title>
        <authorList>
            <person name="Waite D.W."/>
            <person name="Vanwonterghem I."/>
            <person name="Rinke C."/>
            <person name="Parks D.H."/>
            <person name="Zhang Y."/>
            <person name="Takai K."/>
            <person name="Sievert S.M."/>
            <person name="Simon J."/>
            <person name="Campbell B.J."/>
            <person name="Hanson T.E."/>
            <person name="Woyke T."/>
            <person name="Klotz M.G."/>
            <person name="Hugenholtz P."/>
        </authorList>
    </citation>
    <scope>NUCLEOTIDE SEQUENCE [LARGE SCALE GENOMIC DNA]</scope>
    <source>
        <strain evidence="13">UBA12443</strain>
    </source>
</reference>
<evidence type="ECO:0000313" key="13">
    <source>
        <dbReference type="EMBL" id="DAB38698.1"/>
    </source>
</evidence>
<comment type="subcellular location">
    <subcellularLocation>
        <location evidence="9">Cytoplasm</location>
    </subcellularLocation>
</comment>
<dbReference type="PANTHER" id="PTHR11264">
    <property type="entry name" value="URACIL-DNA GLYCOSYLASE"/>
    <property type="match status" value="1"/>
</dbReference>
<organism evidence="13 14">
    <name type="scientific">Sulfuricurvum kujiense</name>
    <dbReference type="NCBI Taxonomy" id="148813"/>
    <lineage>
        <taxon>Bacteria</taxon>
        <taxon>Pseudomonadati</taxon>
        <taxon>Campylobacterota</taxon>
        <taxon>Epsilonproteobacteria</taxon>
        <taxon>Campylobacterales</taxon>
        <taxon>Sulfurimonadaceae</taxon>
        <taxon>Sulfuricurvum</taxon>
    </lineage>
</organism>
<evidence type="ECO:0000256" key="9">
    <source>
        <dbReference type="HAMAP-Rule" id="MF_00148"/>
    </source>
</evidence>
<protein>
    <recommendedName>
        <fullName evidence="5 9">Uracil-DNA glycosylase</fullName>
        <shortName evidence="9">UDG</shortName>
        <ecNumber evidence="4 9">3.2.2.27</ecNumber>
    </recommendedName>
</protein>
<keyword evidence="6 9" id="KW-0227">DNA damage</keyword>
<dbReference type="InterPro" id="IPR005122">
    <property type="entry name" value="Uracil-DNA_glycosylase-like"/>
</dbReference>
<dbReference type="PANTHER" id="PTHR11264:SF0">
    <property type="entry name" value="URACIL-DNA GLYCOSYLASE"/>
    <property type="match status" value="1"/>
</dbReference>
<dbReference type="NCBIfam" id="NF003588">
    <property type="entry name" value="PRK05254.1-1"/>
    <property type="match status" value="1"/>
</dbReference>
<accession>A0A2D3WE36</accession>
<name>A0A2D3WE36_9BACT</name>
<dbReference type="GO" id="GO:0097510">
    <property type="term" value="P:base-excision repair, AP site formation via deaminated base removal"/>
    <property type="evidence" value="ECO:0007669"/>
    <property type="project" value="TreeGrafter"/>
</dbReference>
<dbReference type="GO" id="GO:0005737">
    <property type="term" value="C:cytoplasm"/>
    <property type="evidence" value="ECO:0007669"/>
    <property type="project" value="UniProtKB-SubCell"/>
</dbReference>
<evidence type="ECO:0000256" key="8">
    <source>
        <dbReference type="ARBA" id="ARBA00023204"/>
    </source>
</evidence>
<evidence type="ECO:0000256" key="10">
    <source>
        <dbReference type="PROSITE-ProRule" id="PRU10072"/>
    </source>
</evidence>
<evidence type="ECO:0000259" key="12">
    <source>
        <dbReference type="SMART" id="SM00986"/>
    </source>
</evidence>
<dbReference type="SMART" id="SM00987">
    <property type="entry name" value="UreE_C"/>
    <property type="match status" value="1"/>
</dbReference>
<dbReference type="Gene3D" id="3.40.470.10">
    <property type="entry name" value="Uracil-DNA glycosylase-like domain"/>
    <property type="match status" value="1"/>
</dbReference>
<dbReference type="NCBIfam" id="NF003591">
    <property type="entry name" value="PRK05254.1-4"/>
    <property type="match status" value="1"/>
</dbReference>
<proteinExistence type="inferred from homology"/>
<dbReference type="EC" id="3.2.2.27" evidence="4 9"/>
<keyword evidence="8 9" id="KW-0234">DNA repair</keyword>
<dbReference type="EMBL" id="DLUI01000069">
    <property type="protein sequence ID" value="DAB38698.1"/>
    <property type="molecule type" value="Genomic_DNA"/>
</dbReference>
<dbReference type="Proteomes" id="UP000228859">
    <property type="component" value="Unassembled WGS sequence"/>
</dbReference>
<feature type="active site" description="Proton acceptor" evidence="9 10">
    <location>
        <position position="67"/>
    </location>
</feature>
<dbReference type="CDD" id="cd10027">
    <property type="entry name" value="UDG-F1-like"/>
    <property type="match status" value="1"/>
</dbReference>
<evidence type="ECO:0000256" key="1">
    <source>
        <dbReference type="ARBA" id="ARBA00001400"/>
    </source>
</evidence>
<sequence>MATNPSIHESWRESLKAEFSHPYMEELKAFLVEEKKHHMIFPQGSNIFNAFNSTPFESVKVVILGQDPYHGVGQAHGLSFSVQHGVPLPPSLQNIFKELVSDIGCEYPKSGDLSHWAAEGVLLLNTLLTVRSGEPFSHKDRGWERFTDQVIRTLSDQREHIVFILWGAPAGKKAALIDGEKHLILKAPHPSPLSSYRGFFGSKPFSQSNDYLISMQIAPISWCL</sequence>
<dbReference type="FunFam" id="3.40.470.10:FF:000001">
    <property type="entry name" value="Uracil-DNA glycosylase"/>
    <property type="match status" value="1"/>
</dbReference>
<evidence type="ECO:0000256" key="6">
    <source>
        <dbReference type="ARBA" id="ARBA00022763"/>
    </source>
</evidence>
<comment type="similarity">
    <text evidence="3 9 11">Belongs to the uracil-DNA glycosylase (UDG) superfamily. UNG family.</text>
</comment>
<dbReference type="InterPro" id="IPR036895">
    <property type="entry name" value="Uracil-DNA_glycosylase-like_sf"/>
</dbReference>
<keyword evidence="9" id="KW-0963">Cytoplasm</keyword>
<dbReference type="GO" id="GO:0004844">
    <property type="term" value="F:uracil DNA N-glycosylase activity"/>
    <property type="evidence" value="ECO:0007669"/>
    <property type="project" value="UniProtKB-UniRule"/>
</dbReference>
<evidence type="ECO:0000256" key="5">
    <source>
        <dbReference type="ARBA" id="ARBA00018429"/>
    </source>
</evidence>
<dbReference type="AlphaFoldDB" id="A0A2D3WE36"/>
<dbReference type="NCBIfam" id="NF003592">
    <property type="entry name" value="PRK05254.1-5"/>
    <property type="match status" value="1"/>
</dbReference>
<evidence type="ECO:0000313" key="14">
    <source>
        <dbReference type="Proteomes" id="UP000228859"/>
    </source>
</evidence>
<dbReference type="RefSeq" id="WP_294896131.1">
    <property type="nucleotide sequence ID" value="NZ_DLUI01000069.1"/>
</dbReference>
<feature type="domain" description="Uracil-DNA glycosylase-like" evidence="12">
    <location>
        <begin position="52"/>
        <end position="212"/>
    </location>
</feature>
<evidence type="ECO:0000256" key="11">
    <source>
        <dbReference type="RuleBase" id="RU003780"/>
    </source>
</evidence>
<dbReference type="NCBIfam" id="TIGR00628">
    <property type="entry name" value="ung"/>
    <property type="match status" value="1"/>
</dbReference>
<comment type="function">
    <text evidence="2 9 11">Excises uracil residues from the DNA which can arise as a result of misincorporation of dUMP residues by DNA polymerase or due to deamination of cytosine.</text>
</comment>
<dbReference type="InterPro" id="IPR018085">
    <property type="entry name" value="Ura-DNA_Glyclase_AS"/>
</dbReference>
<dbReference type="InterPro" id="IPR002043">
    <property type="entry name" value="UDG_fam1"/>
</dbReference>
<gene>
    <name evidence="9" type="primary">ung</name>
    <name evidence="13" type="ORF">CFH83_04745</name>
</gene>